<comment type="subcellular location">
    <subcellularLocation>
        <location evidence="1">Membrane</location>
        <topology evidence="1">Multi-pass membrane protein</topology>
    </subcellularLocation>
</comment>
<gene>
    <name evidence="7" type="ORF">PTTT1_LOCUS22775</name>
</gene>
<protein>
    <submittedName>
        <fullName evidence="7">Uncharacterized protein</fullName>
    </submittedName>
</protein>
<name>A0A8J9S691_PHATR</name>
<dbReference type="Pfam" id="PF04117">
    <property type="entry name" value="Mpv17_PMP22"/>
    <property type="match status" value="1"/>
</dbReference>
<evidence type="ECO:0000256" key="4">
    <source>
        <dbReference type="ARBA" id="ARBA00022989"/>
    </source>
</evidence>
<keyword evidence="5 6" id="KW-0472">Membrane</keyword>
<accession>A0A8J9S691</accession>
<dbReference type="Proteomes" id="UP000836788">
    <property type="component" value="Chromosome 19"/>
</dbReference>
<dbReference type="PANTHER" id="PTHR11266">
    <property type="entry name" value="PEROXISOMAL MEMBRANE PROTEIN 2, PXMP2 MPV17"/>
    <property type="match status" value="1"/>
</dbReference>
<dbReference type="GO" id="GO:0016020">
    <property type="term" value="C:membrane"/>
    <property type="evidence" value="ECO:0007669"/>
    <property type="project" value="UniProtKB-SubCell"/>
</dbReference>
<dbReference type="PANTHER" id="PTHR11266:SF80">
    <property type="entry name" value="PEROXISOMAL MEMBRANE PROTEIN 2"/>
    <property type="match status" value="1"/>
</dbReference>
<evidence type="ECO:0000313" key="7">
    <source>
        <dbReference type="EMBL" id="CAG9283434.1"/>
    </source>
</evidence>
<evidence type="ECO:0000256" key="3">
    <source>
        <dbReference type="ARBA" id="ARBA00022692"/>
    </source>
</evidence>
<organism evidence="7">
    <name type="scientific">Phaeodactylum tricornutum</name>
    <name type="common">Diatom</name>
    <dbReference type="NCBI Taxonomy" id="2850"/>
    <lineage>
        <taxon>Eukaryota</taxon>
        <taxon>Sar</taxon>
        <taxon>Stramenopiles</taxon>
        <taxon>Ochrophyta</taxon>
        <taxon>Bacillariophyta</taxon>
        <taxon>Bacillariophyceae</taxon>
        <taxon>Bacillariophycidae</taxon>
        <taxon>Naviculales</taxon>
        <taxon>Phaeodactylaceae</taxon>
        <taxon>Phaeodactylum</taxon>
    </lineage>
</organism>
<comment type="similarity">
    <text evidence="2 6">Belongs to the peroxisomal membrane protein PXMP2/4 family.</text>
</comment>
<feature type="transmembrane region" description="Helical" evidence="6">
    <location>
        <begin position="93"/>
        <end position="111"/>
    </location>
</feature>
<dbReference type="AlphaFoldDB" id="A0A8J9S691"/>
<reference evidence="7" key="1">
    <citation type="submission" date="2022-02" db="EMBL/GenBank/DDBJ databases">
        <authorList>
            <person name="Giguere J D."/>
        </authorList>
    </citation>
    <scope>NUCLEOTIDE SEQUENCE</scope>
    <source>
        <strain evidence="7">CCAP 1055/1</strain>
    </source>
</reference>
<feature type="non-terminal residue" evidence="7">
    <location>
        <position position="174"/>
    </location>
</feature>
<feature type="non-terminal residue" evidence="7">
    <location>
        <position position="1"/>
    </location>
</feature>
<keyword evidence="4 6" id="KW-1133">Transmembrane helix</keyword>
<dbReference type="GO" id="GO:0005737">
    <property type="term" value="C:cytoplasm"/>
    <property type="evidence" value="ECO:0007669"/>
    <property type="project" value="TreeGrafter"/>
</dbReference>
<dbReference type="InterPro" id="IPR007248">
    <property type="entry name" value="Mpv17_PMP22"/>
</dbReference>
<keyword evidence="3 6" id="KW-0812">Transmembrane</keyword>
<evidence type="ECO:0000256" key="1">
    <source>
        <dbReference type="ARBA" id="ARBA00004141"/>
    </source>
</evidence>
<sequence length="174" mass="19724">LRRAFVWYANKLDTHPLLTKGITSGIIAGSGDFLCQTLISNRDDVWDHARTGRFALLGTVLVAPAIHVWYGALAARWPGTKATVIATRVFWDQFIFTPVFLPVWMGSLWTLEDRHQSLSSDIIPRIANSLPEILVANWALWIPVQAFNFYTLPTKYQVLFSNVVGLLWNAYLSY</sequence>
<evidence type="ECO:0000256" key="6">
    <source>
        <dbReference type="RuleBase" id="RU363053"/>
    </source>
</evidence>
<dbReference type="EMBL" id="OU594960">
    <property type="protein sequence ID" value="CAG9283434.1"/>
    <property type="molecule type" value="Genomic_DNA"/>
</dbReference>
<proteinExistence type="inferred from homology"/>
<feature type="transmembrane region" description="Helical" evidence="6">
    <location>
        <begin position="54"/>
        <end position="73"/>
    </location>
</feature>
<evidence type="ECO:0000256" key="2">
    <source>
        <dbReference type="ARBA" id="ARBA00006824"/>
    </source>
</evidence>
<evidence type="ECO:0000256" key="5">
    <source>
        <dbReference type="ARBA" id="ARBA00023136"/>
    </source>
</evidence>